<feature type="transmembrane region" description="Helical" evidence="1">
    <location>
        <begin position="80"/>
        <end position="98"/>
    </location>
</feature>
<dbReference type="InterPro" id="IPR025196">
    <property type="entry name" value="DUF4126"/>
</dbReference>
<reference evidence="3" key="1">
    <citation type="submission" date="2022-12" db="EMBL/GenBank/DDBJ databases">
        <title>Reference genome sequencing for broad-spectrum identification of bacterial and archaeal isolates by mass spectrometry.</title>
        <authorList>
            <person name="Sekiguchi Y."/>
            <person name="Tourlousse D.M."/>
        </authorList>
    </citation>
    <scope>NUCLEOTIDE SEQUENCE</scope>
    <source>
        <strain evidence="3">H2</strain>
    </source>
</reference>
<feature type="domain" description="DUF4126" evidence="2">
    <location>
        <begin position="8"/>
        <end position="182"/>
    </location>
</feature>
<feature type="transmembrane region" description="Helical" evidence="1">
    <location>
        <begin position="104"/>
        <end position="126"/>
    </location>
</feature>
<keyword evidence="1" id="KW-0472">Membrane</keyword>
<proteinExistence type="predicted"/>
<accession>A0A9W6LD32</accession>
<dbReference type="AlphaFoldDB" id="A0A9W6LD32"/>
<feature type="transmembrane region" description="Helical" evidence="1">
    <location>
        <begin position="163"/>
        <end position="180"/>
    </location>
</feature>
<keyword evidence="1" id="KW-1133">Transmembrane helix</keyword>
<dbReference type="EMBL" id="BSDS01000001">
    <property type="protein sequence ID" value="GLI38056.1"/>
    <property type="molecule type" value="Genomic_DNA"/>
</dbReference>
<keyword evidence="4" id="KW-1185">Reference proteome</keyword>
<evidence type="ECO:0000313" key="4">
    <source>
        <dbReference type="Proteomes" id="UP001144352"/>
    </source>
</evidence>
<evidence type="ECO:0000259" key="2">
    <source>
        <dbReference type="Pfam" id="PF13548"/>
    </source>
</evidence>
<dbReference type="RefSeq" id="WP_214186187.1">
    <property type="nucleotide sequence ID" value="NZ_BSDS01000001.1"/>
</dbReference>
<sequence>MDILALLGTATGIALFSGLRLYTTILAIGLALRFGSFHLPQGLAGLSVLADWRVLAVAAACFVVEFLADKIPLVDSVWDGIHTFIRPIGAAVLGYTVIGNYDPWIQVAIVLACGGIGFTAHSAKAGTRVILNQSPEPISNIGASLVEDLFAVGGSLVALTHPLLMLGVVVIFLLVFAFLARKIVHLLIGRFWRPRDGLNGPS</sequence>
<comment type="caution">
    <text evidence="3">The sequence shown here is derived from an EMBL/GenBank/DDBJ whole genome shotgun (WGS) entry which is preliminary data.</text>
</comment>
<keyword evidence="1" id="KW-0812">Transmembrane</keyword>
<evidence type="ECO:0000313" key="3">
    <source>
        <dbReference type="EMBL" id="GLI38056.1"/>
    </source>
</evidence>
<gene>
    <name evidence="3" type="ORF">GHYDROH2_15570</name>
</gene>
<protein>
    <recommendedName>
        <fullName evidence="2">DUF4126 domain-containing protein</fullName>
    </recommendedName>
</protein>
<feature type="transmembrane region" description="Helical" evidence="1">
    <location>
        <begin position="43"/>
        <end position="68"/>
    </location>
</feature>
<name>A0A9W6LD32_9BACT</name>
<dbReference type="Pfam" id="PF13548">
    <property type="entry name" value="DUF4126"/>
    <property type="match status" value="1"/>
</dbReference>
<organism evidence="3 4">
    <name type="scientific">Geobacter hydrogenophilus</name>
    <dbReference type="NCBI Taxonomy" id="40983"/>
    <lineage>
        <taxon>Bacteria</taxon>
        <taxon>Pseudomonadati</taxon>
        <taxon>Thermodesulfobacteriota</taxon>
        <taxon>Desulfuromonadia</taxon>
        <taxon>Geobacterales</taxon>
        <taxon>Geobacteraceae</taxon>
        <taxon>Geobacter</taxon>
    </lineage>
</organism>
<dbReference type="Proteomes" id="UP001144352">
    <property type="component" value="Unassembled WGS sequence"/>
</dbReference>
<evidence type="ECO:0000256" key="1">
    <source>
        <dbReference type="SAM" id="Phobius"/>
    </source>
</evidence>